<dbReference type="PANTHER" id="PTHR42702">
    <property type="entry name" value="NUCLEOTIDE PYROPHOSPHOHYDROLASE"/>
    <property type="match status" value="1"/>
</dbReference>
<protein>
    <submittedName>
        <fullName evidence="2">Nucleotide pyrophosphohydrolase</fullName>
    </submittedName>
</protein>
<dbReference type="SUPFAM" id="SSF101386">
    <property type="entry name" value="all-alpha NTP pyrophosphatases"/>
    <property type="match status" value="1"/>
</dbReference>
<dbReference type="PANTHER" id="PTHR42702:SF1">
    <property type="entry name" value="REGULATORY PROTEIN FOR BETA-LACTAMASE"/>
    <property type="match status" value="1"/>
</dbReference>
<gene>
    <name evidence="2" type="ORF">CH330_00330</name>
</gene>
<dbReference type="CDD" id="cd11535">
    <property type="entry name" value="NTP-PPase_SsMazG"/>
    <property type="match status" value="1"/>
</dbReference>
<accession>A0A235BYT5</accession>
<dbReference type="Pfam" id="PF03819">
    <property type="entry name" value="MazG"/>
    <property type="match status" value="1"/>
</dbReference>
<evidence type="ECO:0000259" key="1">
    <source>
        <dbReference type="Pfam" id="PF03819"/>
    </source>
</evidence>
<reference evidence="2 3" key="1">
    <citation type="submission" date="2017-07" db="EMBL/GenBank/DDBJ databases">
        <title>Recovery of genomes from metagenomes via a dereplication, aggregation, and scoring strategy.</title>
        <authorList>
            <person name="Sieber C.M."/>
            <person name="Probst A.J."/>
            <person name="Sharrar A."/>
            <person name="Thomas B.C."/>
            <person name="Hess M."/>
            <person name="Tringe S.G."/>
            <person name="Banfield J.F."/>
        </authorList>
    </citation>
    <scope>NUCLEOTIDE SEQUENCE [LARGE SCALE GENOMIC DNA]</scope>
    <source>
        <strain evidence="2">JGI_Cruoil_03_51_56</strain>
    </source>
</reference>
<sequence length="98" mass="11283">MRVSEFQKLIRDIYFEKDSRRGVDPTFRWFTEEVGELARAIRKGNRGNLEEEFGDVFAWLASLATLEGVSLEQVATRYASGCPKCGRTPCECEEDKER</sequence>
<dbReference type="Gene3D" id="1.10.287.1080">
    <property type="entry name" value="MazG-like"/>
    <property type="match status" value="1"/>
</dbReference>
<dbReference type="Proteomes" id="UP000215559">
    <property type="component" value="Unassembled WGS sequence"/>
</dbReference>
<dbReference type="EMBL" id="NOZP01000007">
    <property type="protein sequence ID" value="OYD17366.1"/>
    <property type="molecule type" value="Genomic_DNA"/>
</dbReference>
<dbReference type="GO" id="GO:0016787">
    <property type="term" value="F:hydrolase activity"/>
    <property type="evidence" value="ECO:0007669"/>
    <property type="project" value="UniProtKB-KW"/>
</dbReference>
<dbReference type="AlphaFoldDB" id="A0A235BYT5"/>
<keyword evidence="2" id="KW-0378">Hydrolase</keyword>
<name>A0A235BYT5_UNCW3</name>
<evidence type="ECO:0000313" key="2">
    <source>
        <dbReference type="EMBL" id="OYD17366.1"/>
    </source>
</evidence>
<proteinExistence type="predicted"/>
<dbReference type="InterPro" id="IPR004518">
    <property type="entry name" value="MazG-like_dom"/>
</dbReference>
<evidence type="ECO:0000313" key="3">
    <source>
        <dbReference type="Proteomes" id="UP000215559"/>
    </source>
</evidence>
<comment type="caution">
    <text evidence="2">The sequence shown here is derived from an EMBL/GenBank/DDBJ whole genome shotgun (WGS) entry which is preliminary data.</text>
</comment>
<feature type="domain" description="NTP pyrophosphohydrolase MazG-like" evidence="1">
    <location>
        <begin position="27"/>
        <end position="78"/>
    </location>
</feature>
<organism evidence="2 3">
    <name type="scientific">candidate division WOR-3 bacterium JGI_Cruoil_03_51_56</name>
    <dbReference type="NCBI Taxonomy" id="1973747"/>
    <lineage>
        <taxon>Bacteria</taxon>
        <taxon>Bacteria division WOR-3</taxon>
    </lineage>
</organism>